<dbReference type="NCBIfam" id="TIGR04183">
    <property type="entry name" value="Por_Secre_tail"/>
    <property type="match status" value="1"/>
</dbReference>
<proteinExistence type="predicted"/>
<dbReference type="EMBL" id="WKKG01000003">
    <property type="protein sequence ID" value="MRX67839.1"/>
    <property type="molecule type" value="Genomic_DNA"/>
</dbReference>
<protein>
    <submittedName>
        <fullName evidence="4">Por secretion system C-terminal sorting domain-containing protein</fullName>
    </submittedName>
    <submittedName>
        <fullName evidence="3">T9SS type A sorting domain-containing protein</fullName>
    </submittedName>
</protein>
<keyword evidence="6" id="KW-1185">Reference proteome</keyword>
<evidence type="ECO:0000256" key="1">
    <source>
        <dbReference type="ARBA" id="ARBA00022729"/>
    </source>
</evidence>
<evidence type="ECO:0000313" key="3">
    <source>
        <dbReference type="EMBL" id="MRX67839.1"/>
    </source>
</evidence>
<dbReference type="AlphaFoldDB" id="A0A521EPX7"/>
<dbReference type="RefSeq" id="WP_142451898.1">
    <property type="nucleotide sequence ID" value="NZ_FXTA01000005.1"/>
</dbReference>
<feature type="signal peptide" evidence="2">
    <location>
        <begin position="1"/>
        <end position="20"/>
    </location>
</feature>
<evidence type="ECO:0000313" key="6">
    <source>
        <dbReference type="Proteomes" id="UP000468990"/>
    </source>
</evidence>
<keyword evidence="1 2" id="KW-0732">Signal</keyword>
<gene>
    <name evidence="3" type="ORF">GJU42_07680</name>
    <name evidence="4" type="ORF">SAMN06265349_105214</name>
</gene>
<dbReference type="Proteomes" id="UP000317289">
    <property type="component" value="Unassembled WGS sequence"/>
</dbReference>
<evidence type="ECO:0000313" key="5">
    <source>
        <dbReference type="Proteomes" id="UP000317289"/>
    </source>
</evidence>
<evidence type="ECO:0000256" key="2">
    <source>
        <dbReference type="SAM" id="SignalP"/>
    </source>
</evidence>
<evidence type="ECO:0000313" key="4">
    <source>
        <dbReference type="EMBL" id="SMO85999.1"/>
    </source>
</evidence>
<dbReference type="OrthoDB" id="7794186at2"/>
<dbReference type="InterPro" id="IPR026444">
    <property type="entry name" value="Secre_tail"/>
</dbReference>
<dbReference type="Proteomes" id="UP000468990">
    <property type="component" value="Unassembled WGS sequence"/>
</dbReference>
<accession>A0A521EPX7</accession>
<dbReference type="EMBL" id="FXTA01000005">
    <property type="protein sequence ID" value="SMO85999.1"/>
    <property type="molecule type" value="Genomic_DNA"/>
</dbReference>
<organism evidence="4 5">
    <name type="scientific">Flavobacterium resistens</name>
    <dbReference type="NCBI Taxonomy" id="443612"/>
    <lineage>
        <taxon>Bacteria</taxon>
        <taxon>Pseudomonadati</taxon>
        <taxon>Bacteroidota</taxon>
        <taxon>Flavobacteriia</taxon>
        <taxon>Flavobacteriales</taxon>
        <taxon>Flavobacteriaceae</taxon>
        <taxon>Flavobacterium</taxon>
    </lineage>
</organism>
<sequence>MKIKLLLLICLSFCIQIGFSQNVVTYSPLNHTLNLDSGQEGSVDILVTCRGTNSSDPAIVLSADVVCLGPNDGYFSHNYSNGNSLTANKTTVLTLKFKKIVTADTQIVYKFSTNNNCSQDESQMIKVTVNYKKGASIPNPPSTNPFILQTNNQPTNIYEGEREIITLWGWWVSESDSYVWQKKVGSGDWETIPGENGFSLNLRNLTTVSTTLYQRLTYNNLGAYLGTSNTITITIWPKLSNNIINLVGSEVQGSIPNGGYGGYYYYKWYVYALEGEDPWVFEQSTRNFTIPTSVYNFIAGGNIGQDKAFVVREAMINDQRSYSNAVIVFPAQDISNNNITLSGSKATGFNITGSNPTGGTGTFRYEYYAYNEFDGEVIGEVDMVGTNRDYYQAMIGGLPLKFYRKIYSGNKVSYSNTVTIFPDGSTAKKAKTNQLEITSQDLVVFPNPASESVNFSTNFSTNEEIEIVIYSENLANKKSIFKGKVTSNQVISWNIPLSYSKGLYFYKILSDNKEVKSGKVIFK</sequence>
<feature type="chain" id="PRO_5043205929" evidence="2">
    <location>
        <begin position="21"/>
        <end position="523"/>
    </location>
</feature>
<reference evidence="3 6" key="2">
    <citation type="submission" date="2019-11" db="EMBL/GenBank/DDBJ databases">
        <title>Flavobacterium resistens genome.</title>
        <authorList>
            <person name="Wilson V.M."/>
            <person name="Newman J.D."/>
        </authorList>
    </citation>
    <scope>NUCLEOTIDE SEQUENCE [LARGE SCALE GENOMIC DNA]</scope>
    <source>
        <strain evidence="3 6">DSM 19382</strain>
    </source>
</reference>
<reference evidence="4 5" key="1">
    <citation type="submission" date="2017-05" db="EMBL/GenBank/DDBJ databases">
        <authorList>
            <person name="Varghese N."/>
            <person name="Submissions S."/>
        </authorList>
    </citation>
    <scope>NUCLEOTIDE SEQUENCE [LARGE SCALE GENOMIC DNA]</scope>
    <source>
        <strain evidence="4 5">DSM 19382</strain>
    </source>
</reference>
<name>A0A521EPX7_9FLAO</name>